<dbReference type="GO" id="GO:0003700">
    <property type="term" value="F:DNA-binding transcription factor activity"/>
    <property type="evidence" value="ECO:0007669"/>
    <property type="project" value="TreeGrafter"/>
</dbReference>
<protein>
    <recommendedName>
        <fullName evidence="4">HTH lacI-type domain-containing protein</fullName>
    </recommendedName>
</protein>
<dbReference type="PANTHER" id="PTHR30146">
    <property type="entry name" value="LACI-RELATED TRANSCRIPTIONAL REPRESSOR"/>
    <property type="match status" value="1"/>
</dbReference>
<dbReference type="Pfam" id="PF00356">
    <property type="entry name" value="LacI"/>
    <property type="match status" value="1"/>
</dbReference>
<proteinExistence type="predicted"/>
<dbReference type="RefSeq" id="WP_046329104.1">
    <property type="nucleotide sequence ID" value="NZ_CP011280.1"/>
</dbReference>
<dbReference type="SUPFAM" id="SSF47413">
    <property type="entry name" value="lambda repressor-like DNA-binding domains"/>
    <property type="match status" value="1"/>
</dbReference>
<evidence type="ECO:0000313" key="5">
    <source>
        <dbReference type="EMBL" id="AKC96000.1"/>
    </source>
</evidence>
<evidence type="ECO:0000313" key="6">
    <source>
        <dbReference type="Proteomes" id="UP000033103"/>
    </source>
</evidence>
<accession>A0A0E3ZAL9</accession>
<gene>
    <name evidence="5" type="ORF">VC03_05880</name>
</gene>
<dbReference type="InterPro" id="IPR028082">
    <property type="entry name" value="Peripla_BP_I"/>
</dbReference>
<dbReference type="Pfam" id="PF00532">
    <property type="entry name" value="Peripla_BP_1"/>
    <property type="match status" value="1"/>
</dbReference>
<dbReference type="Gene3D" id="1.10.260.40">
    <property type="entry name" value="lambda repressor-like DNA-binding domains"/>
    <property type="match status" value="1"/>
</dbReference>
<dbReference type="CDD" id="cd01392">
    <property type="entry name" value="HTH_LacI"/>
    <property type="match status" value="1"/>
</dbReference>
<dbReference type="PROSITE" id="PS00356">
    <property type="entry name" value="HTH_LACI_1"/>
    <property type="match status" value="1"/>
</dbReference>
<keyword evidence="1" id="KW-0805">Transcription regulation</keyword>
<dbReference type="GO" id="GO:0000976">
    <property type="term" value="F:transcription cis-regulatory region binding"/>
    <property type="evidence" value="ECO:0007669"/>
    <property type="project" value="TreeGrafter"/>
</dbReference>
<evidence type="ECO:0000256" key="3">
    <source>
        <dbReference type="ARBA" id="ARBA00023163"/>
    </source>
</evidence>
<dbReference type="Proteomes" id="UP000033103">
    <property type="component" value="Chromosome"/>
</dbReference>
<dbReference type="InterPro" id="IPR010982">
    <property type="entry name" value="Lambda_DNA-bd_dom_sf"/>
</dbReference>
<keyword evidence="6" id="KW-1185">Reference proteome</keyword>
<dbReference type="STRING" id="187101.VC03_05880"/>
<dbReference type="SUPFAM" id="SSF53822">
    <property type="entry name" value="Periplasmic binding protein-like I"/>
    <property type="match status" value="1"/>
</dbReference>
<dbReference type="SMART" id="SM00354">
    <property type="entry name" value="HTH_LACI"/>
    <property type="match status" value="1"/>
</dbReference>
<dbReference type="HOGENOM" id="CLU_037628_6_3_0"/>
<dbReference type="AlphaFoldDB" id="A0A0E3ZAL9"/>
<dbReference type="PATRIC" id="fig|1069640.6.peg.1167"/>
<keyword evidence="2" id="KW-0238">DNA-binding</keyword>
<name>A0A0E3ZAL9_9FUSO</name>
<dbReference type="OrthoDB" id="92738at2"/>
<dbReference type="InterPro" id="IPR000843">
    <property type="entry name" value="HTH_LacI"/>
</dbReference>
<dbReference type="EMBL" id="CP011280">
    <property type="protein sequence ID" value="AKC96000.1"/>
    <property type="molecule type" value="Genomic_DNA"/>
</dbReference>
<feature type="domain" description="HTH lacI-type" evidence="4">
    <location>
        <begin position="5"/>
        <end position="59"/>
    </location>
</feature>
<dbReference type="PROSITE" id="PS50932">
    <property type="entry name" value="HTH_LACI_2"/>
    <property type="match status" value="1"/>
</dbReference>
<reference evidence="5 6" key="1">
    <citation type="journal article" date="2012" name="BMC Genomics">
        <title>Genomic sequence analysis and characterization of Sneathia amnii sp. nov.</title>
        <authorList>
            <consortium name="Vaginal Microbiome Consortium (additional members)"/>
            <person name="Harwich M.D.Jr."/>
            <person name="Serrano M.G."/>
            <person name="Fettweis J.M."/>
            <person name="Alves J.M."/>
            <person name="Reimers M.A."/>
            <person name="Buck G.A."/>
            <person name="Jefferson K.K."/>
        </authorList>
    </citation>
    <scope>NUCLEOTIDE SEQUENCE [LARGE SCALE GENOMIC DNA]</scope>
    <source>
        <strain evidence="5 6">SN35</strain>
    </source>
</reference>
<sequence length="331" mass="37983">MLNRVTLADVAKKANVSTATVSRVIANSSLISKETKKKVQKVIDNLNYVPNSMAQSLTRNSSKIIGIVLNSKDIDPLSNNFFSEILSGICDYLINKDYYTLYIHCNNSETEEEYVKSLVGSRRLDGLIFLRAYDDEKLLKYLENIQFPFSIIGTPNDTSEYIWVDNDNTKTTYTITKKLIEQNKKKNICFVGGPMNLKVTNYRYKGYVKALKEKNISKEYIIESLFNIDTAYDIIREYLRNNRKIDAIVTTDDVLAIASIKACKSLNKRNVIVTGFNNTYLKKTSNYNFTTVDIKVKELGKKACELLIQKIENRLMKKNYAIIQANILWEE</sequence>
<dbReference type="Gene3D" id="3.40.50.2300">
    <property type="match status" value="2"/>
</dbReference>
<keyword evidence="3" id="KW-0804">Transcription</keyword>
<evidence type="ECO:0000256" key="2">
    <source>
        <dbReference type="ARBA" id="ARBA00023125"/>
    </source>
</evidence>
<evidence type="ECO:0000259" key="4">
    <source>
        <dbReference type="PROSITE" id="PS50932"/>
    </source>
</evidence>
<organism evidence="5 6">
    <name type="scientific">Sneathia vaginalis</name>
    <dbReference type="NCBI Taxonomy" id="187101"/>
    <lineage>
        <taxon>Bacteria</taxon>
        <taxon>Fusobacteriati</taxon>
        <taxon>Fusobacteriota</taxon>
        <taxon>Fusobacteriia</taxon>
        <taxon>Fusobacteriales</taxon>
        <taxon>Leptotrichiaceae</taxon>
        <taxon>Sneathia</taxon>
    </lineage>
</organism>
<dbReference type="InterPro" id="IPR001761">
    <property type="entry name" value="Peripla_BP/Lac1_sug-bd_dom"/>
</dbReference>
<dbReference type="KEGG" id="sns:VC03_05880"/>
<dbReference type="PANTHER" id="PTHR30146:SF109">
    <property type="entry name" value="HTH-TYPE TRANSCRIPTIONAL REGULATOR GALS"/>
    <property type="match status" value="1"/>
</dbReference>
<evidence type="ECO:0000256" key="1">
    <source>
        <dbReference type="ARBA" id="ARBA00023015"/>
    </source>
</evidence>